<feature type="active site" description="Nucleophile" evidence="5">
    <location>
        <position position="46"/>
    </location>
</feature>
<dbReference type="Gene3D" id="3.30.2350.10">
    <property type="entry name" value="Pseudouridine synthase"/>
    <property type="match status" value="1"/>
</dbReference>
<dbReference type="InterPro" id="IPR032819">
    <property type="entry name" value="TruB_C"/>
</dbReference>
<dbReference type="InterPro" id="IPR020103">
    <property type="entry name" value="PsdUridine_synth_cat_dom_sf"/>
</dbReference>
<organism evidence="8 9">
    <name type="scientific">Methanoliparum thermophilum</name>
    <dbReference type="NCBI Taxonomy" id="2491083"/>
    <lineage>
        <taxon>Archaea</taxon>
        <taxon>Methanobacteriati</taxon>
        <taxon>Methanobacteriota</taxon>
        <taxon>Candidatus Methanoliparia</taxon>
        <taxon>Candidatus Methanoliparales</taxon>
        <taxon>Candidatus Methanoliparaceae</taxon>
        <taxon>Candidatus Methanoliparum</taxon>
    </lineage>
</organism>
<evidence type="ECO:0000259" key="7">
    <source>
        <dbReference type="SMART" id="SM01136"/>
    </source>
</evidence>
<name>A0A520KTT6_METT2</name>
<dbReference type="NCBIfam" id="NF003280">
    <property type="entry name" value="PRK04270.1"/>
    <property type="match status" value="1"/>
</dbReference>
<dbReference type="InterPro" id="IPR012960">
    <property type="entry name" value="Dyskerin-like"/>
</dbReference>
<keyword evidence="1 5" id="KW-0819">tRNA processing</keyword>
<dbReference type="AlphaFoldDB" id="A0A520KTT6"/>
<protein>
    <recommendedName>
        <fullName evidence="5">Probable tRNA pseudouridine synthase B</fullName>
        <ecNumber evidence="5">5.4.99.25</ecNumber>
    </recommendedName>
    <alternativeName>
        <fullName evidence="5">tRNA pseudouridine(55) synthase</fullName>
        <shortName evidence="5">Psi55 synthase</shortName>
    </alternativeName>
    <alternativeName>
        <fullName evidence="5">tRNA pseudouridylate synthase</fullName>
    </alternativeName>
    <alternativeName>
        <fullName evidence="5">tRNA-uridine isomerase</fullName>
    </alternativeName>
</protein>
<dbReference type="SUPFAM" id="SSF55120">
    <property type="entry name" value="Pseudouridine synthase"/>
    <property type="match status" value="1"/>
</dbReference>
<dbReference type="PANTHER" id="PTHR23127">
    <property type="entry name" value="CENTROMERE/MICROTUBULE BINDING PROTEIN CBF5"/>
    <property type="match status" value="1"/>
</dbReference>
<dbReference type="SMART" id="SM01136">
    <property type="entry name" value="DKCLD"/>
    <property type="match status" value="1"/>
</dbReference>
<dbReference type="CDD" id="cd21148">
    <property type="entry name" value="PUA_Cbf5"/>
    <property type="match status" value="1"/>
</dbReference>
<dbReference type="InterPro" id="IPR036974">
    <property type="entry name" value="PUA_sf"/>
</dbReference>
<dbReference type="Pfam" id="PF01472">
    <property type="entry name" value="PUA"/>
    <property type="match status" value="1"/>
</dbReference>
<dbReference type="FunFam" id="3.30.2350.10:FF:000001">
    <property type="entry name" value="H/ACA ribonucleoprotein complex subunit CBF5"/>
    <property type="match status" value="1"/>
</dbReference>
<dbReference type="PANTHER" id="PTHR23127:SF0">
    <property type="entry name" value="H_ACA RIBONUCLEOPROTEIN COMPLEX SUBUNIT DKC1"/>
    <property type="match status" value="1"/>
</dbReference>
<dbReference type="GO" id="GO:0003723">
    <property type="term" value="F:RNA binding"/>
    <property type="evidence" value="ECO:0007669"/>
    <property type="project" value="InterPro"/>
</dbReference>
<dbReference type="NCBIfam" id="TIGR00425">
    <property type="entry name" value="CBF5"/>
    <property type="match status" value="1"/>
</dbReference>
<dbReference type="EC" id="5.4.99.25" evidence="5"/>
<evidence type="ECO:0000313" key="9">
    <source>
        <dbReference type="Proteomes" id="UP000317158"/>
    </source>
</evidence>
<gene>
    <name evidence="5" type="primary">truB</name>
    <name evidence="8" type="ORF">EF806_01025</name>
</gene>
<dbReference type="InterPro" id="IPR002478">
    <property type="entry name" value="PUA"/>
</dbReference>
<evidence type="ECO:0000256" key="4">
    <source>
        <dbReference type="ARBA" id="ARBA00060775"/>
    </source>
</evidence>
<proteinExistence type="inferred from homology"/>
<feature type="domain" description="Dyskerin-like" evidence="7">
    <location>
        <begin position="1"/>
        <end position="27"/>
    </location>
</feature>
<dbReference type="Pfam" id="PF01509">
    <property type="entry name" value="TruB_N"/>
    <property type="match status" value="1"/>
</dbReference>
<dbReference type="GO" id="GO:0160148">
    <property type="term" value="F:tRNA pseudouridine(55) synthase activity"/>
    <property type="evidence" value="ECO:0007669"/>
    <property type="project" value="UniProtKB-EC"/>
</dbReference>
<comment type="catalytic activity">
    <reaction evidence="5">
        <text>uridine(55) in tRNA = pseudouridine(55) in tRNA</text>
        <dbReference type="Rhea" id="RHEA:42532"/>
        <dbReference type="Rhea" id="RHEA-COMP:10101"/>
        <dbReference type="Rhea" id="RHEA-COMP:10102"/>
        <dbReference type="ChEBI" id="CHEBI:65314"/>
        <dbReference type="ChEBI" id="CHEBI:65315"/>
        <dbReference type="EC" id="5.4.99.25"/>
    </reaction>
</comment>
<dbReference type="Proteomes" id="UP000317158">
    <property type="component" value="Unassembled WGS sequence"/>
</dbReference>
<dbReference type="PROSITE" id="PS50890">
    <property type="entry name" value="PUA"/>
    <property type="match status" value="1"/>
</dbReference>
<dbReference type="Gene3D" id="2.30.130.10">
    <property type="entry name" value="PUA domain"/>
    <property type="match status" value="1"/>
</dbReference>
<sequence length="307" mass="34905">MVRIEEYLKRGVINLDKPPGPTSHEVSAWIRKIFNLNKVGHGGTLDPQATGVLPILLEDATKITPFLLSSNKEYVCLMKLHKKVSQKKLLKAFSRFEGIIYQKPPLKSAVKRITRKRRIYKLVLLEIEDKDVLFKVKCESGVYIRVLCHDIGKFLNVGASMYELRRTLSEPFVESDSVTMHDLVDSYFLWKECDEEKYLREKILPIEDALKHIPKIYIKDSTVDAICHGADLAAPGIVDDGITNDISAGDLIVLYTKKEEAVALAISKRDIKRDVSYTKGIIADTKRVIMQPDTYPKCWKKAGVAEW</sequence>
<evidence type="ECO:0000259" key="6">
    <source>
        <dbReference type="SMART" id="SM00359"/>
    </source>
</evidence>
<dbReference type="InterPro" id="IPR004802">
    <property type="entry name" value="tRNA_PsdUridine_synth_B_fam"/>
</dbReference>
<comment type="function">
    <text evidence="3 5">Could be responsible for synthesis of pseudouridine from uracil-55 in the psi GC loop of transfer RNAs.</text>
</comment>
<dbReference type="InterPro" id="IPR002501">
    <property type="entry name" value="PsdUridine_synth_N"/>
</dbReference>
<comment type="similarity">
    <text evidence="4 5">Belongs to the pseudouridine synthase TruB family. Type 2 subfamily.</text>
</comment>
<dbReference type="HAMAP" id="MF_01081">
    <property type="entry name" value="TruB_arch"/>
    <property type="match status" value="1"/>
</dbReference>
<dbReference type="GO" id="GO:0031120">
    <property type="term" value="P:snRNA pseudouridine synthesis"/>
    <property type="evidence" value="ECO:0007669"/>
    <property type="project" value="TreeGrafter"/>
</dbReference>
<dbReference type="InterPro" id="IPR015947">
    <property type="entry name" value="PUA-like_sf"/>
</dbReference>
<keyword evidence="2 5" id="KW-0413">Isomerase</keyword>
<evidence type="ECO:0000256" key="2">
    <source>
        <dbReference type="ARBA" id="ARBA00023235"/>
    </source>
</evidence>
<evidence type="ECO:0000256" key="5">
    <source>
        <dbReference type="HAMAP-Rule" id="MF_01081"/>
    </source>
</evidence>
<dbReference type="GO" id="GO:0031119">
    <property type="term" value="P:tRNA pseudouridine synthesis"/>
    <property type="evidence" value="ECO:0007669"/>
    <property type="project" value="UniProtKB-UniRule"/>
</dbReference>
<dbReference type="EMBL" id="RXIF01000002">
    <property type="protein sequence ID" value="RZN65503.1"/>
    <property type="molecule type" value="Genomic_DNA"/>
</dbReference>
<dbReference type="SUPFAM" id="SSF88697">
    <property type="entry name" value="PUA domain-like"/>
    <property type="match status" value="1"/>
</dbReference>
<dbReference type="GO" id="GO:0000495">
    <property type="term" value="P:box H/ACA sno(s)RNA 3'-end processing"/>
    <property type="evidence" value="ECO:0007669"/>
    <property type="project" value="TreeGrafter"/>
</dbReference>
<comment type="caution">
    <text evidence="8">The sequence shown here is derived from an EMBL/GenBank/DDBJ whole genome shotgun (WGS) entry which is preliminary data.</text>
</comment>
<evidence type="ECO:0000256" key="3">
    <source>
        <dbReference type="ARBA" id="ARBA00060072"/>
    </source>
</evidence>
<dbReference type="Pfam" id="PF08068">
    <property type="entry name" value="DKCLD"/>
    <property type="match status" value="1"/>
</dbReference>
<dbReference type="GO" id="GO:0031118">
    <property type="term" value="P:rRNA pseudouridine synthesis"/>
    <property type="evidence" value="ECO:0007669"/>
    <property type="project" value="TreeGrafter"/>
</dbReference>
<evidence type="ECO:0000313" key="8">
    <source>
        <dbReference type="EMBL" id="RZN65503.1"/>
    </source>
</evidence>
<dbReference type="Pfam" id="PF16198">
    <property type="entry name" value="TruB_C_2"/>
    <property type="match status" value="1"/>
</dbReference>
<dbReference type="GO" id="GO:1990481">
    <property type="term" value="P:mRNA pseudouridine synthesis"/>
    <property type="evidence" value="ECO:0007669"/>
    <property type="project" value="TreeGrafter"/>
</dbReference>
<feature type="domain" description="PUA" evidence="6">
    <location>
        <begin position="214"/>
        <end position="290"/>
    </location>
</feature>
<evidence type="ECO:0000256" key="1">
    <source>
        <dbReference type="ARBA" id="ARBA00022694"/>
    </source>
</evidence>
<dbReference type="SMART" id="SM00359">
    <property type="entry name" value="PUA"/>
    <property type="match status" value="1"/>
</dbReference>
<dbReference type="InterPro" id="IPR026326">
    <property type="entry name" value="TruB_arch"/>
</dbReference>
<reference evidence="8 9" key="1">
    <citation type="journal article" date="2019" name="Nat. Microbiol.">
        <title>Wide diversity of methane and short-chain alkane metabolisms in uncultured archaea.</title>
        <authorList>
            <person name="Borrel G."/>
            <person name="Adam P.S."/>
            <person name="McKay L.J."/>
            <person name="Chen L.X."/>
            <person name="Sierra-Garcia I.N."/>
            <person name="Sieber C.M."/>
            <person name="Letourneur Q."/>
            <person name="Ghozlane A."/>
            <person name="Andersen G.L."/>
            <person name="Li W.J."/>
            <person name="Hallam S.J."/>
            <person name="Muyzer G."/>
            <person name="de Oliveira V.M."/>
            <person name="Inskeep W.P."/>
            <person name="Banfield J.F."/>
            <person name="Gribaldo S."/>
        </authorList>
    </citation>
    <scope>NUCLEOTIDE SEQUENCE [LARGE SCALE GENOMIC DNA]</scope>
    <source>
        <strain evidence="8">NM1a</strain>
    </source>
</reference>
<accession>A0A520KTT6</accession>